<keyword evidence="1" id="KW-0812">Transmembrane</keyword>
<reference evidence="2" key="2">
    <citation type="journal article" date="2021" name="PeerJ">
        <title>Extensive microbial diversity within the chicken gut microbiome revealed by metagenomics and culture.</title>
        <authorList>
            <person name="Gilroy R."/>
            <person name="Ravi A."/>
            <person name="Getino M."/>
            <person name="Pursley I."/>
            <person name="Horton D.L."/>
            <person name="Alikhan N.F."/>
            <person name="Baker D."/>
            <person name="Gharbi K."/>
            <person name="Hall N."/>
            <person name="Watson M."/>
            <person name="Adriaenssens E.M."/>
            <person name="Foster-Nyarko E."/>
            <person name="Jarju S."/>
            <person name="Secka A."/>
            <person name="Antonio M."/>
            <person name="Oren A."/>
            <person name="Chaudhuri R.R."/>
            <person name="La Ragione R."/>
            <person name="Hildebrand F."/>
            <person name="Pallen M.J."/>
        </authorList>
    </citation>
    <scope>NUCLEOTIDE SEQUENCE</scope>
    <source>
        <strain evidence="2">ChiSjej4B22-9803</strain>
    </source>
</reference>
<evidence type="ECO:0000313" key="2">
    <source>
        <dbReference type="EMBL" id="HIU48121.1"/>
    </source>
</evidence>
<reference evidence="2" key="1">
    <citation type="submission" date="2020-10" db="EMBL/GenBank/DDBJ databases">
        <authorList>
            <person name="Gilroy R."/>
        </authorList>
    </citation>
    <scope>NUCLEOTIDE SEQUENCE</scope>
    <source>
        <strain evidence="2">ChiSjej4B22-9803</strain>
    </source>
</reference>
<dbReference type="Proteomes" id="UP000824111">
    <property type="component" value="Unassembled WGS sequence"/>
</dbReference>
<feature type="transmembrane region" description="Helical" evidence="1">
    <location>
        <begin position="6"/>
        <end position="38"/>
    </location>
</feature>
<dbReference type="EMBL" id="DVND01000051">
    <property type="protein sequence ID" value="HIU48121.1"/>
    <property type="molecule type" value="Genomic_DNA"/>
</dbReference>
<organism evidence="2 3">
    <name type="scientific">Candidatus Avimonoglobus intestinipullorum</name>
    <dbReference type="NCBI Taxonomy" id="2840699"/>
    <lineage>
        <taxon>Bacteria</taxon>
        <taxon>Bacillati</taxon>
        <taxon>Bacillota</taxon>
        <taxon>Clostridia</taxon>
        <taxon>Eubacteriales</taxon>
        <taxon>Candidatus Avimonoglobus</taxon>
    </lineage>
</organism>
<sequence>MLKYIVLAIIVFLCYSFDLWLGIAATVLGIGYVVYMLLPNFMAAQGSKAFSEKDYEKALKFYKKAYDTGRANMNIKNGYAVLLMRMGKFDDAETVLNEIILDRRLPREQKSAAKQYRTLLYFKQGKEEEALEDAEELFETYRNTTMYGLLGYIKLATNQPMDETLQFCRDAYEYNADDRDIVDNLVLALYKSGAYEEAEEYAADLREDHPEFLEAFYHSALIAKKLGDHGKAAEYAARIGSCNRTGLTTISEAEVDALKKELGM</sequence>
<keyword evidence="1" id="KW-0472">Membrane</keyword>
<accession>A0A9D1LU63</accession>
<name>A0A9D1LU63_9FIRM</name>
<dbReference type="Pfam" id="PF14559">
    <property type="entry name" value="TPR_19"/>
    <property type="match status" value="1"/>
</dbReference>
<dbReference type="InterPro" id="IPR011990">
    <property type="entry name" value="TPR-like_helical_dom_sf"/>
</dbReference>
<gene>
    <name evidence="2" type="ORF">IAB04_02025</name>
</gene>
<protein>
    <submittedName>
        <fullName evidence="2">Tetratricopeptide repeat protein</fullName>
    </submittedName>
</protein>
<dbReference type="Gene3D" id="1.25.40.10">
    <property type="entry name" value="Tetratricopeptide repeat domain"/>
    <property type="match status" value="2"/>
</dbReference>
<dbReference type="SUPFAM" id="SSF48452">
    <property type="entry name" value="TPR-like"/>
    <property type="match status" value="1"/>
</dbReference>
<proteinExistence type="predicted"/>
<dbReference type="Pfam" id="PF13432">
    <property type="entry name" value="TPR_16"/>
    <property type="match status" value="1"/>
</dbReference>
<keyword evidence="1" id="KW-1133">Transmembrane helix</keyword>
<evidence type="ECO:0000256" key="1">
    <source>
        <dbReference type="SAM" id="Phobius"/>
    </source>
</evidence>
<comment type="caution">
    <text evidence="2">The sequence shown here is derived from an EMBL/GenBank/DDBJ whole genome shotgun (WGS) entry which is preliminary data.</text>
</comment>
<dbReference type="AlphaFoldDB" id="A0A9D1LU63"/>
<evidence type="ECO:0000313" key="3">
    <source>
        <dbReference type="Proteomes" id="UP000824111"/>
    </source>
</evidence>